<comment type="similarity">
    <text evidence="2">Belongs to the NUF2 family.</text>
</comment>
<reference evidence="11 12" key="1">
    <citation type="submission" date="2024-11" db="EMBL/GenBank/DDBJ databases">
        <title>A near-complete genome assembly of Cinchona calisaya.</title>
        <authorList>
            <person name="Lian D.C."/>
            <person name="Zhao X.W."/>
            <person name="Wei L."/>
        </authorList>
    </citation>
    <scope>NUCLEOTIDE SEQUENCE [LARGE SCALE GENOMIC DNA]</scope>
    <source>
        <tissue evidence="11">Nenye</tissue>
    </source>
</reference>
<sequence length="452" mass="51930">MSSFQYPKLSRDDMVSILADFQIANVSDADIRHPNYDFVTNLYSAILLHIGVLPEEHDQFDFETLERLENPDHHLDSFRVMNLLDKIRELLGAVECPQNFTLCDLLKPDPDRTEFFLSAIVNYCIHWEAKMELMMPVVDELNLLEEQKKELENRVSQLNDEISEFNQLRESEVPLVQGIDAKVKELQQTIQKLNNHQMSLKANMRKMKEKVKEMDEKVVNANFAWEQSVQENGSLHSKIVQSPDKLQRALEEKKSLKDEAKNAERAAMHSFHDKEAVLEIYTKAFKKLSKQLAQMKAMQDQVNSAKSIEKDVKLHKVKLSDQEVLDKSLEAKLGELQAKVDQLDKIKRQLEQERDQTCEQANKELKNVKMEVEAKRSGLQTRQKQVEAVVTEADSIAASINVVKEAGAAKIHEMCQVSEAIMKQFYEYSNSIRDSMPGIEAEVGMVNLQDVN</sequence>
<keyword evidence="4" id="KW-0132">Cell division</keyword>
<protein>
    <recommendedName>
        <fullName evidence="10">Kinetochore protein Nuf2 N-terminal domain-containing protein</fullName>
    </recommendedName>
</protein>
<keyword evidence="5" id="KW-0498">Mitosis</keyword>
<dbReference type="InterPro" id="IPR038275">
    <property type="entry name" value="Nuf2_N_sf"/>
</dbReference>
<keyword evidence="7" id="KW-0131">Cell cycle</keyword>
<dbReference type="PANTHER" id="PTHR48441:SF1">
    <property type="entry name" value="NT-3"/>
    <property type="match status" value="1"/>
</dbReference>
<feature type="coiled-coil region" evidence="9">
    <location>
        <begin position="326"/>
        <end position="382"/>
    </location>
</feature>
<gene>
    <name evidence="11" type="ORF">ACH5RR_022529</name>
</gene>
<evidence type="ECO:0000313" key="12">
    <source>
        <dbReference type="Proteomes" id="UP001630127"/>
    </source>
</evidence>
<feature type="coiled-coil region" evidence="9">
    <location>
        <begin position="134"/>
        <end position="217"/>
    </location>
</feature>
<comment type="subcellular location">
    <subcellularLocation>
        <location evidence="1">Chromosome</location>
        <location evidence="1">Centromere</location>
    </subcellularLocation>
</comment>
<dbReference type="PANTHER" id="PTHR48441">
    <property type="match status" value="1"/>
</dbReference>
<evidence type="ECO:0000256" key="9">
    <source>
        <dbReference type="SAM" id="Coils"/>
    </source>
</evidence>
<accession>A0ABD2ZBY9</accession>
<evidence type="ECO:0000256" key="8">
    <source>
        <dbReference type="ARBA" id="ARBA00023328"/>
    </source>
</evidence>
<evidence type="ECO:0000256" key="4">
    <source>
        <dbReference type="ARBA" id="ARBA00022618"/>
    </source>
</evidence>
<keyword evidence="6 9" id="KW-0175">Coiled coil</keyword>
<keyword evidence="8" id="KW-0137">Centromere</keyword>
<feature type="domain" description="Kinetochore protein Nuf2 N-terminal" evidence="10">
    <location>
        <begin position="4"/>
        <end position="141"/>
    </location>
</feature>
<name>A0ABD2ZBY9_9GENT</name>
<evidence type="ECO:0000256" key="7">
    <source>
        <dbReference type="ARBA" id="ARBA00023306"/>
    </source>
</evidence>
<dbReference type="GO" id="GO:0000775">
    <property type="term" value="C:chromosome, centromeric region"/>
    <property type="evidence" value="ECO:0007669"/>
    <property type="project" value="UniProtKB-SubCell"/>
</dbReference>
<evidence type="ECO:0000256" key="3">
    <source>
        <dbReference type="ARBA" id="ARBA00022454"/>
    </source>
</evidence>
<dbReference type="Proteomes" id="UP001630127">
    <property type="component" value="Unassembled WGS sequence"/>
</dbReference>
<evidence type="ECO:0000256" key="6">
    <source>
        <dbReference type="ARBA" id="ARBA00023054"/>
    </source>
</evidence>
<dbReference type="Gene3D" id="1.10.418.60">
    <property type="entry name" value="Ncd80 complex, Nuf2 subunit"/>
    <property type="match status" value="1"/>
</dbReference>
<evidence type="ECO:0000256" key="5">
    <source>
        <dbReference type="ARBA" id="ARBA00022776"/>
    </source>
</evidence>
<organism evidence="11 12">
    <name type="scientific">Cinchona calisaya</name>
    <dbReference type="NCBI Taxonomy" id="153742"/>
    <lineage>
        <taxon>Eukaryota</taxon>
        <taxon>Viridiplantae</taxon>
        <taxon>Streptophyta</taxon>
        <taxon>Embryophyta</taxon>
        <taxon>Tracheophyta</taxon>
        <taxon>Spermatophyta</taxon>
        <taxon>Magnoliopsida</taxon>
        <taxon>eudicotyledons</taxon>
        <taxon>Gunneridae</taxon>
        <taxon>Pentapetalae</taxon>
        <taxon>asterids</taxon>
        <taxon>lamiids</taxon>
        <taxon>Gentianales</taxon>
        <taxon>Rubiaceae</taxon>
        <taxon>Cinchonoideae</taxon>
        <taxon>Cinchoneae</taxon>
        <taxon>Cinchona</taxon>
    </lineage>
</organism>
<evidence type="ECO:0000259" key="10">
    <source>
        <dbReference type="Pfam" id="PF03800"/>
    </source>
</evidence>
<dbReference type="GO" id="GO:0051301">
    <property type="term" value="P:cell division"/>
    <property type="evidence" value="ECO:0007669"/>
    <property type="project" value="UniProtKB-KW"/>
</dbReference>
<comment type="caution">
    <text evidence="11">The sequence shown here is derived from an EMBL/GenBank/DDBJ whole genome shotgun (WGS) entry which is preliminary data.</text>
</comment>
<dbReference type="Pfam" id="PF03800">
    <property type="entry name" value="Nuf2"/>
    <property type="match status" value="1"/>
</dbReference>
<dbReference type="InterPro" id="IPR005549">
    <property type="entry name" value="Kinetochore_Nuf2_N"/>
</dbReference>
<evidence type="ECO:0000256" key="1">
    <source>
        <dbReference type="ARBA" id="ARBA00004584"/>
    </source>
</evidence>
<dbReference type="EMBL" id="JBJUIK010000010">
    <property type="protein sequence ID" value="KAL3515627.1"/>
    <property type="molecule type" value="Genomic_DNA"/>
</dbReference>
<dbReference type="AlphaFoldDB" id="A0ABD2ZBY9"/>
<evidence type="ECO:0000313" key="11">
    <source>
        <dbReference type="EMBL" id="KAL3515627.1"/>
    </source>
</evidence>
<keyword evidence="12" id="KW-1185">Reference proteome</keyword>
<proteinExistence type="inferred from homology"/>
<feature type="coiled-coil region" evidence="9">
    <location>
        <begin position="246"/>
        <end position="298"/>
    </location>
</feature>
<keyword evidence="3" id="KW-0158">Chromosome</keyword>
<evidence type="ECO:0000256" key="2">
    <source>
        <dbReference type="ARBA" id="ARBA00005498"/>
    </source>
</evidence>